<accession>A0A5R8KG91</accession>
<dbReference type="RefSeq" id="WP_138085528.1">
    <property type="nucleotide sequence ID" value="NZ_VAUV01000005.1"/>
</dbReference>
<dbReference type="EMBL" id="VAUV01000005">
    <property type="protein sequence ID" value="TLD71313.1"/>
    <property type="molecule type" value="Genomic_DNA"/>
</dbReference>
<evidence type="ECO:0000313" key="2">
    <source>
        <dbReference type="EMBL" id="TLD71313.1"/>
    </source>
</evidence>
<protein>
    <submittedName>
        <fullName evidence="2">General secretion pathway protein GspH</fullName>
    </submittedName>
</protein>
<dbReference type="OrthoDB" id="189801at2"/>
<evidence type="ECO:0000256" key="1">
    <source>
        <dbReference type="SAM" id="Phobius"/>
    </source>
</evidence>
<evidence type="ECO:0000313" key="3">
    <source>
        <dbReference type="Proteomes" id="UP000306196"/>
    </source>
</evidence>
<dbReference type="Proteomes" id="UP000306196">
    <property type="component" value="Unassembled WGS sequence"/>
</dbReference>
<name>A0A5R8KG91_9BACT</name>
<keyword evidence="3" id="KW-1185">Reference proteome</keyword>
<dbReference type="SUPFAM" id="SSF54523">
    <property type="entry name" value="Pili subunits"/>
    <property type="match status" value="1"/>
</dbReference>
<dbReference type="AlphaFoldDB" id="A0A5R8KG91"/>
<sequence>MKTRFHQSGFPAFTLLEMTVVMFVMAIIVGISVYSFNGMSEEDILRRPAAEFQSMVMEAVRRAGLEEQEQIILFNSSGFFMRFREVAEGRASDDNDGLWVKAVEAPGDMRISLRRWRSNKFTPALGQQLVILPGGLCEPLTIRFERKNSWLELSLDALGGGVREEAMEIAAAP</sequence>
<organism evidence="2 3">
    <name type="scientific">Phragmitibacter flavus</name>
    <dbReference type="NCBI Taxonomy" id="2576071"/>
    <lineage>
        <taxon>Bacteria</taxon>
        <taxon>Pseudomonadati</taxon>
        <taxon>Verrucomicrobiota</taxon>
        <taxon>Verrucomicrobiia</taxon>
        <taxon>Verrucomicrobiales</taxon>
        <taxon>Verrucomicrobiaceae</taxon>
        <taxon>Phragmitibacter</taxon>
    </lineage>
</organism>
<proteinExistence type="predicted"/>
<comment type="caution">
    <text evidence="2">The sequence shown here is derived from an EMBL/GenBank/DDBJ whole genome shotgun (WGS) entry which is preliminary data.</text>
</comment>
<keyword evidence="1" id="KW-1133">Transmembrane helix</keyword>
<feature type="transmembrane region" description="Helical" evidence="1">
    <location>
        <begin position="12"/>
        <end position="36"/>
    </location>
</feature>
<keyword evidence="1" id="KW-0812">Transmembrane</keyword>
<dbReference type="InterPro" id="IPR045584">
    <property type="entry name" value="Pilin-like"/>
</dbReference>
<keyword evidence="1" id="KW-0472">Membrane</keyword>
<reference evidence="2 3" key="1">
    <citation type="submission" date="2019-05" db="EMBL/GenBank/DDBJ databases">
        <title>Verrucobacter flavum gen. nov., sp. nov. a new member of the family Verrucomicrobiaceae.</title>
        <authorList>
            <person name="Szuroczki S."/>
            <person name="Abbaszade G."/>
            <person name="Szabo A."/>
            <person name="Felfoldi T."/>
            <person name="Schumann P."/>
            <person name="Boka K."/>
            <person name="Keki Z."/>
            <person name="Toumi M."/>
            <person name="Toth E."/>
        </authorList>
    </citation>
    <scope>NUCLEOTIDE SEQUENCE [LARGE SCALE GENOMIC DNA]</scope>
    <source>
        <strain evidence="2 3">MG-N-17</strain>
    </source>
</reference>
<gene>
    <name evidence="2" type="ORF">FEM03_07220</name>
</gene>